<dbReference type="Gene3D" id="2.40.50.140">
    <property type="entry name" value="Nucleic acid-binding proteins"/>
    <property type="match status" value="1"/>
</dbReference>
<keyword evidence="1 7" id="KW-0436">Ligase</keyword>
<dbReference type="GO" id="GO:0006421">
    <property type="term" value="P:asparaginyl-tRNA aminoacylation"/>
    <property type="evidence" value="ECO:0007669"/>
    <property type="project" value="TreeGrafter"/>
</dbReference>
<dbReference type="InterPro" id="IPR009068">
    <property type="entry name" value="uS15_NS1_RNA-bd_sf"/>
</dbReference>
<keyword evidence="2" id="KW-0547">Nucleotide-binding</keyword>
<dbReference type="AlphaFoldDB" id="A0A6A3D0T2"/>
<keyword evidence="5" id="KW-0030">Aminoacyl-tRNA synthetase</keyword>
<protein>
    <submittedName>
        <fullName evidence="7">Asparagine--tRNA ligase</fullName>
    </submittedName>
</protein>
<dbReference type="Pfam" id="PF00152">
    <property type="entry name" value="tRNA-synt_2"/>
    <property type="match status" value="2"/>
</dbReference>
<evidence type="ECO:0000259" key="6">
    <source>
        <dbReference type="PROSITE" id="PS51185"/>
    </source>
</evidence>
<reference evidence="7" key="1">
    <citation type="submission" date="2019-09" db="EMBL/GenBank/DDBJ databases">
        <title>Draft genome information of white flower Hibiscus syriacus.</title>
        <authorList>
            <person name="Kim Y.-M."/>
        </authorList>
    </citation>
    <scope>NUCLEOTIDE SEQUENCE [LARGE SCALE GENOMIC DNA]</scope>
    <source>
        <strain evidence="7">YM2019G1</strain>
    </source>
</reference>
<dbReference type="SUPFAM" id="SSF55681">
    <property type="entry name" value="Class II aaRS and biotin synthetases"/>
    <property type="match status" value="1"/>
</dbReference>
<dbReference type="GO" id="GO:0005524">
    <property type="term" value="F:ATP binding"/>
    <property type="evidence" value="ECO:0007669"/>
    <property type="project" value="UniProtKB-KW"/>
</dbReference>
<evidence type="ECO:0000313" key="7">
    <source>
        <dbReference type="EMBL" id="KAE8735415.1"/>
    </source>
</evidence>
<dbReference type="GO" id="GO:0004816">
    <property type="term" value="F:asparagine-tRNA ligase activity"/>
    <property type="evidence" value="ECO:0007669"/>
    <property type="project" value="TreeGrafter"/>
</dbReference>
<feature type="domain" description="WHEP-TRS" evidence="6">
    <location>
        <begin position="206"/>
        <end position="262"/>
    </location>
</feature>
<evidence type="ECO:0000256" key="2">
    <source>
        <dbReference type="ARBA" id="ARBA00022741"/>
    </source>
</evidence>
<dbReference type="PANTHER" id="PTHR22594">
    <property type="entry name" value="ASPARTYL/LYSYL-TRNA SYNTHETASE"/>
    <property type="match status" value="1"/>
</dbReference>
<evidence type="ECO:0000256" key="1">
    <source>
        <dbReference type="ARBA" id="ARBA00022598"/>
    </source>
</evidence>
<dbReference type="SMART" id="SM00991">
    <property type="entry name" value="WHEP-TRS"/>
    <property type="match status" value="1"/>
</dbReference>
<keyword evidence="8" id="KW-1185">Reference proteome</keyword>
<keyword evidence="4" id="KW-0648">Protein biosynthesis</keyword>
<dbReference type="InterPro" id="IPR045864">
    <property type="entry name" value="aa-tRNA-synth_II/BPL/LPL"/>
</dbReference>
<name>A0A6A3D0T2_HIBSY</name>
<dbReference type="PANTHER" id="PTHR22594:SF54">
    <property type="entry name" value="ASPARAGINE--TRNA LIGASE, CYTOPLASMIC 1-RELATED"/>
    <property type="match status" value="1"/>
</dbReference>
<sequence length="346" mass="38190">MAETKQALPPSDQLAAMNLTHAVKKHAFSDRVLIRSIVGRPDGGAGLAGQKVRAGGWVKTGREQGKGTFAFLELNDGSCPANLQVIIDAGVSVLSKRGGGWNIEGEVDPAKYPIPKAKLTLEFLRDHLHLRSRTNTIAALARIRNALAFATHSFFQEHNFLYVHTPIITTSDCEGAGEMFQVTTLISESEKLEKELIKNPPPSEADIEAARQLVSERGEAVKQLKVAKASKLDITASVAELNKAKENLSKLEERSKLKPGIPKRDGKIDYTQDFFARQAFLTVSGQLQVETYACAVSNVYTFGPTFRAEHSHTSRHLAEFWMVEPEIAFADLQYDMKCAEAYVKYM</sequence>
<dbReference type="InterPro" id="IPR000738">
    <property type="entry name" value="WHEP-TRS_dom"/>
</dbReference>
<keyword evidence="3" id="KW-0067">ATP-binding</keyword>
<dbReference type="EMBL" id="VEPZ02000032">
    <property type="protein sequence ID" value="KAE8735415.1"/>
    <property type="molecule type" value="Genomic_DNA"/>
</dbReference>
<organism evidence="7 8">
    <name type="scientific">Hibiscus syriacus</name>
    <name type="common">Rose of Sharon</name>
    <dbReference type="NCBI Taxonomy" id="106335"/>
    <lineage>
        <taxon>Eukaryota</taxon>
        <taxon>Viridiplantae</taxon>
        <taxon>Streptophyta</taxon>
        <taxon>Embryophyta</taxon>
        <taxon>Tracheophyta</taxon>
        <taxon>Spermatophyta</taxon>
        <taxon>Magnoliopsida</taxon>
        <taxon>eudicotyledons</taxon>
        <taxon>Gunneridae</taxon>
        <taxon>Pentapetalae</taxon>
        <taxon>rosids</taxon>
        <taxon>malvids</taxon>
        <taxon>Malvales</taxon>
        <taxon>Malvaceae</taxon>
        <taxon>Malvoideae</taxon>
        <taxon>Hibiscus</taxon>
    </lineage>
</organism>
<comment type="caution">
    <text evidence="7">The sequence shown here is derived from an EMBL/GenBank/DDBJ whole genome shotgun (WGS) entry which is preliminary data.</text>
</comment>
<dbReference type="InterPro" id="IPR004364">
    <property type="entry name" value="Aa-tRNA-synt_II"/>
</dbReference>
<dbReference type="PROSITE" id="PS51185">
    <property type="entry name" value="WHEP_TRS_2"/>
    <property type="match status" value="1"/>
</dbReference>
<dbReference type="GO" id="GO:0005739">
    <property type="term" value="C:mitochondrion"/>
    <property type="evidence" value="ECO:0007669"/>
    <property type="project" value="TreeGrafter"/>
</dbReference>
<evidence type="ECO:0000256" key="5">
    <source>
        <dbReference type="ARBA" id="ARBA00023146"/>
    </source>
</evidence>
<evidence type="ECO:0000256" key="3">
    <source>
        <dbReference type="ARBA" id="ARBA00022840"/>
    </source>
</evidence>
<evidence type="ECO:0000256" key="4">
    <source>
        <dbReference type="ARBA" id="ARBA00022917"/>
    </source>
</evidence>
<dbReference type="Gene3D" id="3.30.930.10">
    <property type="entry name" value="Bira Bifunctional Protein, Domain 2"/>
    <property type="match status" value="1"/>
</dbReference>
<dbReference type="SUPFAM" id="SSF50249">
    <property type="entry name" value="Nucleic acid-binding proteins"/>
    <property type="match status" value="1"/>
</dbReference>
<accession>A0A6A3D0T2</accession>
<dbReference type="Proteomes" id="UP000436088">
    <property type="component" value="Unassembled WGS sequence"/>
</dbReference>
<evidence type="ECO:0000313" key="8">
    <source>
        <dbReference type="Proteomes" id="UP000436088"/>
    </source>
</evidence>
<gene>
    <name evidence="7" type="ORF">F3Y22_tig00000340pilonHSYRG00349</name>
</gene>
<proteinExistence type="predicted"/>
<dbReference type="InterPro" id="IPR012340">
    <property type="entry name" value="NA-bd_OB-fold"/>
</dbReference>
<dbReference type="SUPFAM" id="SSF47060">
    <property type="entry name" value="S15/NS1 RNA-binding domain"/>
    <property type="match status" value="1"/>
</dbReference>